<dbReference type="OMA" id="ATIHTHW"/>
<comment type="caution">
    <text evidence="1">The sequence shown here is derived from an EMBL/GenBank/DDBJ whole genome shotgun (WGS) entry which is preliminary data.</text>
</comment>
<name>A0A0A2KJ31_PENIT</name>
<dbReference type="STRING" id="40296.A0A0A2KJ31"/>
<proteinExistence type="predicted"/>
<accession>A0A0A2KJ31</accession>
<dbReference type="EMBL" id="JQGA01001259">
    <property type="protein sequence ID" value="KGO67774.1"/>
    <property type="molecule type" value="Genomic_DNA"/>
</dbReference>
<reference evidence="1 2" key="1">
    <citation type="journal article" date="2015" name="Mol. Plant Microbe Interact.">
        <title>Genome, transcriptome, and functional analyses of Penicillium expansum provide new insights into secondary metabolism and pathogenicity.</title>
        <authorList>
            <person name="Ballester A.R."/>
            <person name="Marcet-Houben M."/>
            <person name="Levin E."/>
            <person name="Sela N."/>
            <person name="Selma-Lazaro C."/>
            <person name="Carmona L."/>
            <person name="Wisniewski M."/>
            <person name="Droby S."/>
            <person name="Gonzalez-Candelas L."/>
            <person name="Gabaldon T."/>
        </authorList>
    </citation>
    <scope>NUCLEOTIDE SEQUENCE [LARGE SCALE GENOMIC DNA]</scope>
    <source>
        <strain evidence="1 2">PHI-1</strain>
    </source>
</reference>
<dbReference type="PhylomeDB" id="A0A0A2KJ31"/>
<dbReference type="OrthoDB" id="3922101at2759"/>
<gene>
    <name evidence="1" type="ORF">PITC_048600</name>
</gene>
<protein>
    <recommendedName>
        <fullName evidence="3">Arrestin-like, N-terminal</fullName>
    </recommendedName>
</protein>
<organism evidence="1 2">
    <name type="scientific">Penicillium italicum</name>
    <name type="common">Blue mold</name>
    <dbReference type="NCBI Taxonomy" id="40296"/>
    <lineage>
        <taxon>Eukaryota</taxon>
        <taxon>Fungi</taxon>
        <taxon>Dikarya</taxon>
        <taxon>Ascomycota</taxon>
        <taxon>Pezizomycotina</taxon>
        <taxon>Eurotiomycetes</taxon>
        <taxon>Eurotiomycetidae</taxon>
        <taxon>Eurotiales</taxon>
        <taxon>Aspergillaceae</taxon>
        <taxon>Penicillium</taxon>
    </lineage>
</organism>
<evidence type="ECO:0008006" key="3">
    <source>
        <dbReference type="Google" id="ProtNLM"/>
    </source>
</evidence>
<dbReference type="HOGENOM" id="CLU_783258_0_0_1"/>
<keyword evidence="2" id="KW-1185">Reference proteome</keyword>
<dbReference type="AlphaFoldDB" id="A0A0A2KJ31"/>
<evidence type="ECO:0000313" key="2">
    <source>
        <dbReference type="Proteomes" id="UP000030104"/>
    </source>
</evidence>
<dbReference type="Proteomes" id="UP000030104">
    <property type="component" value="Unassembled WGS sequence"/>
</dbReference>
<sequence>MPSLSFDLVAPSTHHVNSQCHEKREVSALAGHTVLSASSLLPLVNVIQINVQLIQVLTSTTDSKNTRRILCPATWNSTNKSPQPSSRIVRTLRDVSLPILSKDGVESSQERVIFKSFFCLDIPTNIPATTKTPLGTITYAVEATVVTSKHGIITHRRPLKLIRQMVQTDPTKTQHHLYFPTSTAIQGMTLSQKSTPKSGPRISFTATIHTHWETTPANRETELRHLVVRELRWYAEEKVKIMSKPISSDEKYSICEQLSVRKLCDGSTKGYWGFTHNPYVKQSQEQSVGVKGGEKPAICIPFDFTIPKRAMVVDDIDLAAYDIDTDRAGHTPKCGLPGEFPFSSPGKMMKGITVHYQLKVELVVGEDVFHKGTGKLVERKMLRTIVCPAVPLSVCEVSI</sequence>
<evidence type="ECO:0000313" key="1">
    <source>
        <dbReference type="EMBL" id="KGO67774.1"/>
    </source>
</evidence>